<accession>A0A6A5RCJ9</accession>
<dbReference type="OrthoDB" id="10554474at2759"/>
<dbReference type="RefSeq" id="XP_033445361.1">
    <property type="nucleotide sequence ID" value="XM_033598249.1"/>
</dbReference>
<keyword evidence="2" id="KW-1185">Reference proteome</keyword>
<organism evidence="1 2">
    <name type="scientific">Didymella exigua CBS 183.55</name>
    <dbReference type="NCBI Taxonomy" id="1150837"/>
    <lineage>
        <taxon>Eukaryota</taxon>
        <taxon>Fungi</taxon>
        <taxon>Dikarya</taxon>
        <taxon>Ascomycota</taxon>
        <taxon>Pezizomycotina</taxon>
        <taxon>Dothideomycetes</taxon>
        <taxon>Pleosporomycetidae</taxon>
        <taxon>Pleosporales</taxon>
        <taxon>Pleosporineae</taxon>
        <taxon>Didymellaceae</taxon>
        <taxon>Didymella</taxon>
    </lineage>
</organism>
<proteinExistence type="predicted"/>
<dbReference type="EMBL" id="ML978987">
    <property type="protein sequence ID" value="KAF1925109.1"/>
    <property type="molecule type" value="Genomic_DNA"/>
</dbReference>
<evidence type="ECO:0000313" key="1">
    <source>
        <dbReference type="EMBL" id="KAF1925109.1"/>
    </source>
</evidence>
<dbReference type="AlphaFoldDB" id="A0A6A5RCJ9"/>
<reference evidence="1" key="1">
    <citation type="journal article" date="2020" name="Stud. Mycol.">
        <title>101 Dothideomycetes genomes: a test case for predicting lifestyles and emergence of pathogens.</title>
        <authorList>
            <person name="Haridas S."/>
            <person name="Albert R."/>
            <person name="Binder M."/>
            <person name="Bloem J."/>
            <person name="Labutti K."/>
            <person name="Salamov A."/>
            <person name="Andreopoulos B."/>
            <person name="Baker S."/>
            <person name="Barry K."/>
            <person name="Bills G."/>
            <person name="Bluhm B."/>
            <person name="Cannon C."/>
            <person name="Castanera R."/>
            <person name="Culley D."/>
            <person name="Daum C."/>
            <person name="Ezra D."/>
            <person name="Gonzalez J."/>
            <person name="Henrissat B."/>
            <person name="Kuo A."/>
            <person name="Liang C."/>
            <person name="Lipzen A."/>
            <person name="Lutzoni F."/>
            <person name="Magnuson J."/>
            <person name="Mondo S."/>
            <person name="Nolan M."/>
            <person name="Ohm R."/>
            <person name="Pangilinan J."/>
            <person name="Park H.-J."/>
            <person name="Ramirez L."/>
            <person name="Alfaro M."/>
            <person name="Sun H."/>
            <person name="Tritt A."/>
            <person name="Yoshinaga Y."/>
            <person name="Zwiers L.-H."/>
            <person name="Turgeon B."/>
            <person name="Goodwin S."/>
            <person name="Spatafora J."/>
            <person name="Crous P."/>
            <person name="Grigoriev I."/>
        </authorList>
    </citation>
    <scope>NUCLEOTIDE SEQUENCE</scope>
    <source>
        <strain evidence="1">CBS 183.55</strain>
    </source>
</reference>
<evidence type="ECO:0000313" key="2">
    <source>
        <dbReference type="Proteomes" id="UP000800082"/>
    </source>
</evidence>
<sequence length="193" mass="20835">MDPAPTAPLPAAAMFLVELTATRQEPQPGAARLAGRSRQGYQRLATQSNLHDKPLVDSFKAEKNSNLPLQRDGFAAADAPFNSPPKLYAPGYRLPDVAALQSLRYGQFATLNAQISSAPFSNGQSSEVGVVTAEKASAGNWRLVMDSASTWAESCWNGTVVHSQLPVRPKLADLNQGRWSPGLPLYLVNFRIC</sequence>
<dbReference type="GeneID" id="54355916"/>
<name>A0A6A5RCJ9_9PLEO</name>
<protein>
    <submittedName>
        <fullName evidence="1">Uncharacterized protein</fullName>
    </submittedName>
</protein>
<gene>
    <name evidence="1" type="ORF">M421DRAFT_94929</name>
</gene>
<dbReference type="Proteomes" id="UP000800082">
    <property type="component" value="Unassembled WGS sequence"/>
</dbReference>